<dbReference type="Proteomes" id="UP000265750">
    <property type="component" value="Unassembled WGS sequence"/>
</dbReference>
<comment type="caution">
    <text evidence="10">The sequence shown here is derived from an EMBL/GenBank/DDBJ whole genome shotgun (WGS) entry which is preliminary data.</text>
</comment>
<accession>A0A3A1WMN5</accession>
<dbReference type="GO" id="GO:0006508">
    <property type="term" value="P:proteolysis"/>
    <property type="evidence" value="ECO:0007669"/>
    <property type="project" value="UniProtKB-KW"/>
</dbReference>
<evidence type="ECO:0000313" key="10">
    <source>
        <dbReference type="EMBL" id="RIY01626.1"/>
    </source>
</evidence>
<dbReference type="InterPro" id="IPR003738">
    <property type="entry name" value="SRAP"/>
</dbReference>
<dbReference type="PANTHER" id="PTHR13604">
    <property type="entry name" value="DC12-RELATED"/>
    <property type="match status" value="1"/>
</dbReference>
<evidence type="ECO:0000256" key="3">
    <source>
        <dbReference type="ARBA" id="ARBA00022763"/>
    </source>
</evidence>
<feature type="region of interest" description="Disordered" evidence="9">
    <location>
        <begin position="223"/>
        <end position="249"/>
    </location>
</feature>
<dbReference type="InterPro" id="IPR036590">
    <property type="entry name" value="SRAP-like"/>
</dbReference>
<dbReference type="Gene3D" id="3.90.1680.10">
    <property type="entry name" value="SOS response associated peptidase-like"/>
    <property type="match status" value="1"/>
</dbReference>
<dbReference type="Pfam" id="PF02586">
    <property type="entry name" value="SRAP"/>
    <property type="match status" value="1"/>
</dbReference>
<evidence type="ECO:0000313" key="11">
    <source>
        <dbReference type="Proteomes" id="UP000265750"/>
    </source>
</evidence>
<dbReference type="GO" id="GO:0106300">
    <property type="term" value="P:protein-DNA covalent cross-linking repair"/>
    <property type="evidence" value="ECO:0007669"/>
    <property type="project" value="InterPro"/>
</dbReference>
<dbReference type="EC" id="3.4.-.-" evidence="8"/>
<proteinExistence type="inferred from homology"/>
<keyword evidence="6" id="KW-0238">DNA-binding</keyword>
<keyword evidence="3" id="KW-0227">DNA damage</keyword>
<evidence type="ECO:0000256" key="9">
    <source>
        <dbReference type="SAM" id="MobiDB-lite"/>
    </source>
</evidence>
<evidence type="ECO:0000256" key="8">
    <source>
        <dbReference type="RuleBase" id="RU364100"/>
    </source>
</evidence>
<comment type="similarity">
    <text evidence="1 8">Belongs to the SOS response-associated peptidase family.</text>
</comment>
<evidence type="ECO:0000256" key="6">
    <source>
        <dbReference type="ARBA" id="ARBA00023125"/>
    </source>
</evidence>
<evidence type="ECO:0000256" key="5">
    <source>
        <dbReference type="ARBA" id="ARBA00023124"/>
    </source>
</evidence>
<dbReference type="RefSeq" id="WP_119539883.1">
    <property type="nucleotide sequence ID" value="NZ_QYRN01000004.1"/>
</dbReference>
<name>A0A3A1WMN5_9HYPH</name>
<keyword evidence="7" id="KW-0456">Lyase</keyword>
<dbReference type="EMBL" id="QYRN01000004">
    <property type="protein sequence ID" value="RIY01626.1"/>
    <property type="molecule type" value="Genomic_DNA"/>
</dbReference>
<reference evidence="11" key="1">
    <citation type="submission" date="2018-09" db="EMBL/GenBank/DDBJ databases">
        <authorList>
            <person name="Tuo L."/>
        </authorList>
    </citation>
    <scope>NUCLEOTIDE SEQUENCE [LARGE SCALE GENOMIC DNA]</scope>
    <source>
        <strain evidence="11">M2BS4Y-1</strain>
    </source>
</reference>
<dbReference type="OrthoDB" id="9782620at2"/>
<organism evidence="10 11">
    <name type="scientific">Aureimonas flava</name>
    <dbReference type="NCBI Taxonomy" id="2320271"/>
    <lineage>
        <taxon>Bacteria</taxon>
        <taxon>Pseudomonadati</taxon>
        <taxon>Pseudomonadota</taxon>
        <taxon>Alphaproteobacteria</taxon>
        <taxon>Hyphomicrobiales</taxon>
        <taxon>Aurantimonadaceae</taxon>
        <taxon>Aureimonas</taxon>
    </lineage>
</organism>
<evidence type="ECO:0000256" key="4">
    <source>
        <dbReference type="ARBA" id="ARBA00022801"/>
    </source>
</evidence>
<evidence type="ECO:0000256" key="7">
    <source>
        <dbReference type="ARBA" id="ARBA00023239"/>
    </source>
</evidence>
<dbReference type="GO" id="GO:0003697">
    <property type="term" value="F:single-stranded DNA binding"/>
    <property type="evidence" value="ECO:0007669"/>
    <property type="project" value="InterPro"/>
</dbReference>
<evidence type="ECO:0000256" key="1">
    <source>
        <dbReference type="ARBA" id="ARBA00008136"/>
    </source>
</evidence>
<protein>
    <recommendedName>
        <fullName evidence="8">Abasic site processing protein</fullName>
        <ecNumber evidence="8">3.4.-.-</ecNumber>
    </recommendedName>
</protein>
<gene>
    <name evidence="10" type="ORF">D3218_08270</name>
</gene>
<dbReference type="GO" id="GO:0008233">
    <property type="term" value="F:peptidase activity"/>
    <property type="evidence" value="ECO:0007669"/>
    <property type="project" value="UniProtKB-KW"/>
</dbReference>
<dbReference type="GO" id="GO:0016829">
    <property type="term" value="F:lyase activity"/>
    <property type="evidence" value="ECO:0007669"/>
    <property type="project" value="UniProtKB-KW"/>
</dbReference>
<dbReference type="PANTHER" id="PTHR13604:SF0">
    <property type="entry name" value="ABASIC SITE PROCESSING PROTEIN HMCES"/>
    <property type="match status" value="1"/>
</dbReference>
<keyword evidence="5" id="KW-0190">Covalent protein-DNA linkage</keyword>
<keyword evidence="4 8" id="KW-0378">Hydrolase</keyword>
<dbReference type="AlphaFoldDB" id="A0A3A1WMN5"/>
<keyword evidence="2 8" id="KW-0645">Protease</keyword>
<keyword evidence="11" id="KW-1185">Reference proteome</keyword>
<evidence type="ECO:0000256" key="2">
    <source>
        <dbReference type="ARBA" id="ARBA00022670"/>
    </source>
</evidence>
<sequence length="249" mass="26514">MCGRFALTATPEAVAAAFDLDTLDPFPPRYNVAPTQPVLHVALFPRRGALRREARLAQWGLIPGWAKDPAHLPLLFNARAETAAERQSFRGAMRHRRCLVPATGFYEWRRAGGGAPEPFWVRPADGAVAGFAGLHETFLASDGSEIDTVTILTAAAGPRLSAIHARAPVVVAPADVERWLDVDGQSPAGIADLLHAGLADAWEAVPVSGRVNAVANMGPEVQERVSEGAAPNADAQLSLFRDPPDGRTP</sequence>
<dbReference type="SUPFAM" id="SSF143081">
    <property type="entry name" value="BB1717-like"/>
    <property type="match status" value="1"/>
</dbReference>